<dbReference type="RefSeq" id="WP_255060409.1">
    <property type="nucleotide sequence ID" value="NZ_JANDBD010000004.1"/>
</dbReference>
<dbReference type="SUPFAM" id="SSF53223">
    <property type="entry name" value="Aminoacid dehydrogenase-like, N-terminal domain"/>
    <property type="match status" value="1"/>
</dbReference>
<dbReference type="GO" id="GO:0004764">
    <property type="term" value="F:shikimate 3-dehydrogenase (NADP+) activity"/>
    <property type="evidence" value="ECO:0007669"/>
    <property type="project" value="UniProtKB-EC"/>
</dbReference>
<organism evidence="5 6">
    <name type="scientific">Mycolicibacterium arenosum</name>
    <dbReference type="NCBI Taxonomy" id="2952157"/>
    <lineage>
        <taxon>Bacteria</taxon>
        <taxon>Bacillati</taxon>
        <taxon>Actinomycetota</taxon>
        <taxon>Actinomycetes</taxon>
        <taxon>Mycobacteriales</taxon>
        <taxon>Mycobacteriaceae</taxon>
        <taxon>Mycolicibacterium</taxon>
    </lineage>
</organism>
<comment type="pathway">
    <text evidence="1">Metabolic intermediate biosynthesis; chorismate biosynthesis; chorismate from D-erythrose 4-phosphate and phosphoenolpyruvate: step 4/7.</text>
</comment>
<keyword evidence="2" id="KW-0057">Aromatic amino acid biosynthesis</keyword>
<dbReference type="NCBIfam" id="NF001311">
    <property type="entry name" value="PRK00258.1-3"/>
    <property type="match status" value="1"/>
</dbReference>
<name>A0ABT1M1R9_9MYCO</name>
<dbReference type="Gene3D" id="3.40.50.10860">
    <property type="entry name" value="Leucine Dehydrogenase, chain A, domain 1"/>
    <property type="match status" value="1"/>
</dbReference>
<dbReference type="EMBL" id="JANDBD010000004">
    <property type="protein sequence ID" value="MCP9272825.1"/>
    <property type="molecule type" value="Genomic_DNA"/>
</dbReference>
<keyword evidence="2" id="KW-0028">Amino-acid biosynthesis</keyword>
<dbReference type="Gene3D" id="3.40.50.720">
    <property type="entry name" value="NAD(P)-binding Rossmann-like Domain"/>
    <property type="match status" value="1"/>
</dbReference>
<dbReference type="Pfam" id="PF18317">
    <property type="entry name" value="SDH_C"/>
    <property type="match status" value="1"/>
</dbReference>
<comment type="caution">
    <text evidence="5">The sequence shown here is derived from an EMBL/GenBank/DDBJ whole genome shotgun (WGS) entry which is preliminary data.</text>
</comment>
<dbReference type="InterPro" id="IPR022893">
    <property type="entry name" value="Shikimate_DH_fam"/>
</dbReference>
<dbReference type="InterPro" id="IPR046346">
    <property type="entry name" value="Aminoacid_DH-like_N_sf"/>
</dbReference>
<dbReference type="InterPro" id="IPR036291">
    <property type="entry name" value="NAD(P)-bd_dom_sf"/>
</dbReference>
<sequence>MVRRAGVLGSPIAHSRSPQLHLAAYRALGLSDWTYDRIECTAAQLPSVVSGFGPEWVGVSVTMPGKLAALQFAEQRTDRAGLVGTANTLVRTDTGWLADNTDVDGVAGALGTAVGPGARAVVVGSGGTAPAAVVALAELGVAELAVTARSSERAAPLLALARKCGLRAEFIELGGPLGAVDAVVSTIPAAAAADHTATLAGTPLLLDAIYDPWPTPLAQAVEASGGRVVSGLQMLLNQAYAQVELFTGMPAPEEVMRAALG</sequence>
<proteinExistence type="predicted"/>
<evidence type="ECO:0000256" key="2">
    <source>
        <dbReference type="ARBA" id="ARBA00023141"/>
    </source>
</evidence>
<dbReference type="PANTHER" id="PTHR21089:SF1">
    <property type="entry name" value="BIFUNCTIONAL 3-DEHYDROQUINATE DEHYDRATASE_SHIKIMATE DEHYDROGENASE, CHLOROPLASTIC"/>
    <property type="match status" value="1"/>
</dbReference>
<evidence type="ECO:0000259" key="3">
    <source>
        <dbReference type="Pfam" id="PF08501"/>
    </source>
</evidence>
<feature type="domain" description="Shikimate dehydrogenase substrate binding N-terminal" evidence="3">
    <location>
        <begin position="7"/>
        <end position="89"/>
    </location>
</feature>
<evidence type="ECO:0000313" key="5">
    <source>
        <dbReference type="EMBL" id="MCP9272825.1"/>
    </source>
</evidence>
<feature type="domain" description="SDH C-terminal" evidence="4">
    <location>
        <begin position="231"/>
        <end position="260"/>
    </location>
</feature>
<keyword evidence="6" id="KW-1185">Reference proteome</keyword>
<protein>
    <submittedName>
        <fullName evidence="5">Shikimate dehydrogenase</fullName>
        <ecNumber evidence="5">1.1.1.25</ecNumber>
    </submittedName>
</protein>
<dbReference type="SUPFAM" id="SSF51735">
    <property type="entry name" value="NAD(P)-binding Rossmann-fold domains"/>
    <property type="match status" value="1"/>
</dbReference>
<dbReference type="PANTHER" id="PTHR21089">
    <property type="entry name" value="SHIKIMATE DEHYDROGENASE"/>
    <property type="match status" value="1"/>
</dbReference>
<evidence type="ECO:0000313" key="6">
    <source>
        <dbReference type="Proteomes" id="UP001651690"/>
    </source>
</evidence>
<dbReference type="InterPro" id="IPR010110">
    <property type="entry name" value="Shikimate_DH_AroM-type"/>
</dbReference>
<dbReference type="NCBIfam" id="TIGR01809">
    <property type="entry name" value="Shik-DH-AROM"/>
    <property type="match status" value="1"/>
</dbReference>
<dbReference type="InterPro" id="IPR041121">
    <property type="entry name" value="SDH_C"/>
</dbReference>
<accession>A0ABT1M1R9</accession>
<keyword evidence="5" id="KW-0560">Oxidoreductase</keyword>
<dbReference type="CDD" id="cd01065">
    <property type="entry name" value="NAD_bind_Shikimate_DH"/>
    <property type="match status" value="1"/>
</dbReference>
<reference evidence="5 6" key="1">
    <citation type="submission" date="2022-06" db="EMBL/GenBank/DDBJ databases">
        <title>Mycolicibacterium sp. CAU 1645 isolated from seawater.</title>
        <authorList>
            <person name="Kim W."/>
        </authorList>
    </citation>
    <scope>NUCLEOTIDE SEQUENCE [LARGE SCALE GENOMIC DNA]</scope>
    <source>
        <strain evidence="5 6">CAU 1645</strain>
    </source>
</reference>
<dbReference type="EC" id="1.1.1.25" evidence="5"/>
<gene>
    <name evidence="5" type="ORF">NM203_11575</name>
</gene>
<dbReference type="Pfam" id="PF08501">
    <property type="entry name" value="Shikimate_dh_N"/>
    <property type="match status" value="1"/>
</dbReference>
<evidence type="ECO:0000259" key="4">
    <source>
        <dbReference type="Pfam" id="PF18317"/>
    </source>
</evidence>
<evidence type="ECO:0000256" key="1">
    <source>
        <dbReference type="ARBA" id="ARBA00004871"/>
    </source>
</evidence>
<dbReference type="InterPro" id="IPR013708">
    <property type="entry name" value="Shikimate_DH-bd_N"/>
</dbReference>
<dbReference type="Proteomes" id="UP001651690">
    <property type="component" value="Unassembled WGS sequence"/>
</dbReference>